<keyword evidence="2" id="KW-1185">Reference proteome</keyword>
<dbReference type="InParanoid" id="A0A409XHL1"/>
<gene>
    <name evidence="1" type="ORF">CVT25_012999</name>
</gene>
<protein>
    <submittedName>
        <fullName evidence="1">Uncharacterized protein</fullName>
    </submittedName>
</protein>
<dbReference type="STRING" id="93625.A0A409XHL1"/>
<sequence length="74" mass="8883">MSRVDEFERRKALRETMLSGVPDRDVQLDYKFFVGRAEGLWTRFRLSLQVSKHGDMFVLEDLKDVQTRLSEKRY</sequence>
<accession>A0A409XHL1</accession>
<reference evidence="1 2" key="1">
    <citation type="journal article" date="2018" name="Evol. Lett.">
        <title>Horizontal gene cluster transfer increased hallucinogenic mushroom diversity.</title>
        <authorList>
            <person name="Reynolds H.T."/>
            <person name="Vijayakumar V."/>
            <person name="Gluck-Thaler E."/>
            <person name="Korotkin H.B."/>
            <person name="Matheny P.B."/>
            <person name="Slot J.C."/>
        </authorList>
    </citation>
    <scope>NUCLEOTIDE SEQUENCE [LARGE SCALE GENOMIC DNA]</scope>
    <source>
        <strain evidence="1 2">2631</strain>
    </source>
</reference>
<organism evidence="1 2">
    <name type="scientific">Psilocybe cyanescens</name>
    <dbReference type="NCBI Taxonomy" id="93625"/>
    <lineage>
        <taxon>Eukaryota</taxon>
        <taxon>Fungi</taxon>
        <taxon>Dikarya</taxon>
        <taxon>Basidiomycota</taxon>
        <taxon>Agaricomycotina</taxon>
        <taxon>Agaricomycetes</taxon>
        <taxon>Agaricomycetidae</taxon>
        <taxon>Agaricales</taxon>
        <taxon>Agaricineae</taxon>
        <taxon>Strophariaceae</taxon>
        <taxon>Psilocybe</taxon>
    </lineage>
</organism>
<evidence type="ECO:0000313" key="2">
    <source>
        <dbReference type="Proteomes" id="UP000283269"/>
    </source>
</evidence>
<proteinExistence type="predicted"/>
<evidence type="ECO:0000313" key="1">
    <source>
        <dbReference type="EMBL" id="PPQ90239.1"/>
    </source>
</evidence>
<name>A0A409XHL1_PSICY</name>
<comment type="caution">
    <text evidence="1">The sequence shown here is derived from an EMBL/GenBank/DDBJ whole genome shotgun (WGS) entry which is preliminary data.</text>
</comment>
<dbReference type="EMBL" id="NHYD01001667">
    <property type="protein sequence ID" value="PPQ90239.1"/>
    <property type="molecule type" value="Genomic_DNA"/>
</dbReference>
<dbReference type="OrthoDB" id="3001461at2759"/>
<dbReference type="AlphaFoldDB" id="A0A409XHL1"/>
<dbReference type="Proteomes" id="UP000283269">
    <property type="component" value="Unassembled WGS sequence"/>
</dbReference>